<keyword evidence="2 12" id="KW-0808">Transferase</keyword>
<evidence type="ECO:0000256" key="9">
    <source>
        <dbReference type="ARBA" id="ARBA00022840"/>
    </source>
</evidence>
<dbReference type="SMART" id="SM00471">
    <property type="entry name" value="HDc"/>
    <property type="match status" value="1"/>
</dbReference>
<dbReference type="InterPro" id="IPR002646">
    <property type="entry name" value="PolA_pol_head_dom"/>
</dbReference>
<dbReference type="HAMAP" id="MF_01261">
    <property type="entry name" value="CCA_bact_type1"/>
    <property type="match status" value="1"/>
</dbReference>
<dbReference type="SUPFAM" id="SSF81301">
    <property type="entry name" value="Nucleotidyltransferase"/>
    <property type="match status" value="1"/>
</dbReference>
<dbReference type="HAMAP" id="MF_01262">
    <property type="entry name" value="CCA_bact_type2"/>
    <property type="match status" value="1"/>
</dbReference>
<dbReference type="PANTHER" id="PTHR47545">
    <property type="entry name" value="MULTIFUNCTIONAL CCA PROTEIN"/>
    <property type="match status" value="1"/>
</dbReference>
<gene>
    <name evidence="14" type="primary">cca [H]</name>
    <name evidence="12" type="synonym">cca</name>
    <name evidence="14" type="ordered locus">TVNIR_3627</name>
</gene>
<feature type="binding site" evidence="12">
    <location>
        <position position="23"/>
    </location>
    <ligand>
        <name>Mg(2+)</name>
        <dbReference type="ChEBI" id="CHEBI:18420"/>
    </ligand>
</feature>
<keyword evidence="10 12" id="KW-0460">Magnesium</keyword>
<keyword evidence="6 12" id="KW-0547">Nucleotide-binding</keyword>
<dbReference type="InterPro" id="IPR050124">
    <property type="entry name" value="tRNA_CCA-adding_enzyme"/>
</dbReference>
<dbReference type="InterPro" id="IPR043519">
    <property type="entry name" value="NT_sf"/>
</dbReference>
<dbReference type="Gene3D" id="1.10.3090.10">
    <property type="entry name" value="cca-adding enzyme, domain 2"/>
    <property type="match status" value="1"/>
</dbReference>
<evidence type="ECO:0000256" key="3">
    <source>
        <dbReference type="ARBA" id="ARBA00022694"/>
    </source>
</evidence>
<dbReference type="Pfam" id="PF12627">
    <property type="entry name" value="PolyA_pol_RNAbd"/>
    <property type="match status" value="1"/>
</dbReference>
<dbReference type="HOGENOM" id="CLU_015961_1_1_6"/>
<dbReference type="PROSITE" id="PS51831">
    <property type="entry name" value="HD"/>
    <property type="match status" value="1"/>
</dbReference>
<protein>
    <recommendedName>
        <fullName evidence="12">Multifunctional CCA protein</fullName>
    </recommendedName>
    <domain>
        <recommendedName>
            <fullName evidence="12">CCA-adding enzyme</fullName>
            <ecNumber evidence="12">2.7.7.72</ecNumber>
        </recommendedName>
        <alternativeName>
            <fullName evidence="12">CCA tRNA nucleotidyltransferase</fullName>
        </alternativeName>
        <alternativeName>
            <fullName evidence="12">tRNA CCA-pyrophosphorylase</fullName>
        </alternativeName>
        <alternativeName>
            <fullName evidence="12">tRNA adenylyl-/cytidylyl-transferase</fullName>
        </alternativeName>
        <alternativeName>
            <fullName evidence="12">tRNA nucleotidyltransferase</fullName>
        </alternativeName>
        <alternativeName>
            <fullName evidence="12">tRNA-NT</fullName>
        </alternativeName>
    </domain>
    <domain>
        <recommendedName>
            <fullName evidence="12">2'-nucleotidase</fullName>
            <ecNumber evidence="12">3.1.3.-</ecNumber>
        </recommendedName>
    </domain>
    <domain>
        <recommendedName>
            <fullName evidence="12">2',3'-cyclic phosphodiesterase</fullName>
            <ecNumber evidence="12">3.1.4.-</ecNumber>
        </recommendedName>
    </domain>
    <domain>
        <recommendedName>
            <fullName evidence="12">Phosphatase</fullName>
        </recommendedName>
    </domain>
</protein>
<proteinExistence type="inferred from homology"/>
<evidence type="ECO:0000256" key="11">
    <source>
        <dbReference type="ARBA" id="ARBA00022884"/>
    </source>
</evidence>
<keyword evidence="8 12" id="KW-0378">Hydrolase</keyword>
<dbReference type="EC" id="2.7.7.72" evidence="12"/>
<comment type="cofactor">
    <cofactor evidence="12">
        <name>Mg(2+)</name>
        <dbReference type="ChEBI" id="CHEBI:18420"/>
    </cofactor>
    <text evidence="12">Magnesium is required for nucleotidyltransferase activity.</text>
</comment>
<evidence type="ECO:0000256" key="5">
    <source>
        <dbReference type="ARBA" id="ARBA00022723"/>
    </source>
</evidence>
<keyword evidence="1 12" id="KW-0533">Nickel</keyword>
<feature type="binding site" evidence="12">
    <location>
        <position position="91"/>
    </location>
    <ligand>
        <name>CTP</name>
        <dbReference type="ChEBI" id="CHEBI:37563"/>
    </ligand>
</feature>
<organism evidence="14 15">
    <name type="scientific">Thioalkalivibrio nitratireducens (strain DSM 14787 / UNIQEM 213 / ALEN2)</name>
    <dbReference type="NCBI Taxonomy" id="1255043"/>
    <lineage>
        <taxon>Bacteria</taxon>
        <taxon>Pseudomonadati</taxon>
        <taxon>Pseudomonadota</taxon>
        <taxon>Gammaproteobacteria</taxon>
        <taxon>Chromatiales</taxon>
        <taxon>Ectothiorhodospiraceae</taxon>
        <taxon>Thioalkalivibrio</taxon>
    </lineage>
</organism>
<dbReference type="EC" id="3.1.4.-" evidence="12"/>
<dbReference type="EMBL" id="CP003989">
    <property type="protein sequence ID" value="AGA35257.1"/>
    <property type="molecule type" value="Genomic_DNA"/>
</dbReference>
<dbReference type="InterPro" id="IPR032828">
    <property type="entry name" value="PolyA_RNA-bd"/>
</dbReference>
<evidence type="ECO:0000256" key="2">
    <source>
        <dbReference type="ARBA" id="ARBA00022679"/>
    </source>
</evidence>
<feature type="binding site" evidence="12">
    <location>
        <position position="140"/>
    </location>
    <ligand>
        <name>CTP</name>
        <dbReference type="ChEBI" id="CHEBI:37563"/>
    </ligand>
</feature>
<dbReference type="STRING" id="1255043.TVNIR_3627"/>
<keyword evidence="11 12" id="KW-0694">RNA-binding</keyword>
<dbReference type="Pfam" id="PF01743">
    <property type="entry name" value="PolyA_pol"/>
    <property type="match status" value="1"/>
</dbReference>
<keyword evidence="5 12" id="KW-0479">Metal-binding</keyword>
<dbReference type="AlphaFoldDB" id="L0E1Y7"/>
<dbReference type="EC" id="3.1.3.-" evidence="12"/>
<feature type="binding site" evidence="12">
    <location>
        <position position="137"/>
    </location>
    <ligand>
        <name>ATP</name>
        <dbReference type="ChEBI" id="CHEBI:30616"/>
    </ligand>
</feature>
<dbReference type="CDD" id="cd05398">
    <property type="entry name" value="NT_ClassII-CCAase"/>
    <property type="match status" value="1"/>
</dbReference>
<dbReference type="Pfam" id="PF01966">
    <property type="entry name" value="HD"/>
    <property type="match status" value="1"/>
</dbReference>
<keyword evidence="12" id="KW-0511">Multifunctional enzyme</keyword>
<dbReference type="eggNOG" id="COG0617">
    <property type="taxonomic scope" value="Bacteria"/>
</dbReference>
<keyword evidence="15" id="KW-1185">Reference proteome</keyword>
<evidence type="ECO:0000313" key="14">
    <source>
        <dbReference type="EMBL" id="AGA35257.1"/>
    </source>
</evidence>
<dbReference type="PATRIC" id="fig|1255043.3.peg.3659"/>
<dbReference type="NCBIfam" id="NF008137">
    <property type="entry name" value="PRK10885.1"/>
    <property type="match status" value="1"/>
</dbReference>
<feature type="binding site" evidence="12">
    <location>
        <position position="8"/>
    </location>
    <ligand>
        <name>CTP</name>
        <dbReference type="ChEBI" id="CHEBI:37563"/>
    </ligand>
</feature>
<sequence length="414" mass="45737">METYLVGGAVRDRLLGRPVREKDYVVVGATPAEMEARGFRPVGRDFPVFLHPQTHEEYALARTERKTARGYHGFRFNAAPEVTLEQDLARRDLTINAIAEAANGGLIDPFGGQADLQARVLRHVSPAFAEDPVRLLRVARLVAQLSPFGFTIAPETEALMRELVTSGEVDALVPERVWAECEKALSSPAPLRFFEVLRATGALEVLFPELARLFGVPQPPRYHPEIDTGVHTFLVLEQATRLSESPEVRFAALVHDLGKGTTPAEILPGHHGHEERGVQLIRELAQRLRIPKRHRDLAIKVARHHGLVHRVFELRPATLLKLIEGLDTLRRPEGLEPFLLAVEADFRGRAGFATRPYPQADAVRRAARAAAGVSPEPLTREGLRGAALGTALRRARIRAIAELRLQDEAPNGPG</sequence>
<name>L0E1Y7_THIND</name>
<dbReference type="KEGG" id="tni:TVNIR_3627"/>
<dbReference type="CDD" id="cd00077">
    <property type="entry name" value="HDc"/>
    <property type="match status" value="1"/>
</dbReference>
<dbReference type="GO" id="GO:0000049">
    <property type="term" value="F:tRNA binding"/>
    <property type="evidence" value="ECO:0007669"/>
    <property type="project" value="UniProtKB-UniRule"/>
</dbReference>
<comment type="cofactor">
    <cofactor evidence="12">
        <name>Ni(2+)</name>
        <dbReference type="ChEBI" id="CHEBI:49786"/>
    </cofactor>
    <text evidence="12">Nickel for phosphatase activity.</text>
</comment>
<evidence type="ECO:0000256" key="6">
    <source>
        <dbReference type="ARBA" id="ARBA00022741"/>
    </source>
</evidence>
<feature type="binding site" evidence="12">
    <location>
        <position position="11"/>
    </location>
    <ligand>
        <name>CTP</name>
        <dbReference type="ChEBI" id="CHEBI:37563"/>
    </ligand>
</feature>
<evidence type="ECO:0000313" key="15">
    <source>
        <dbReference type="Proteomes" id="UP000010809"/>
    </source>
</evidence>
<comment type="catalytic activity">
    <reaction evidence="12">
        <text>a tRNA with a 3' CCA end + 2 CTP + ATP = a tRNA with a 3' CCACCA end + 3 diphosphate</text>
        <dbReference type="Rhea" id="RHEA:76235"/>
        <dbReference type="Rhea" id="RHEA-COMP:10468"/>
        <dbReference type="Rhea" id="RHEA-COMP:18655"/>
        <dbReference type="ChEBI" id="CHEBI:30616"/>
        <dbReference type="ChEBI" id="CHEBI:33019"/>
        <dbReference type="ChEBI" id="CHEBI:37563"/>
        <dbReference type="ChEBI" id="CHEBI:83071"/>
        <dbReference type="ChEBI" id="CHEBI:195187"/>
    </reaction>
</comment>
<comment type="subunit">
    <text evidence="12">Monomer. Can also form homodimers and oligomers.</text>
</comment>
<comment type="similarity">
    <text evidence="12">Belongs to the tRNA nucleotidyltransferase/poly(A) polymerase family. Bacterial CCA-adding enzyme type 1 subfamily.</text>
</comment>
<comment type="miscellaneous">
    <text evidence="12">A single active site specifically recognizes both ATP and CTP and is responsible for their addition.</text>
</comment>
<dbReference type="GO" id="GO:0160016">
    <property type="term" value="F:CCACCA tRNA nucleotidyltransferase activity"/>
    <property type="evidence" value="ECO:0007669"/>
    <property type="project" value="RHEA"/>
</dbReference>
<evidence type="ECO:0000256" key="7">
    <source>
        <dbReference type="ARBA" id="ARBA00022800"/>
    </source>
</evidence>
<feature type="binding site" evidence="12">
    <location>
        <position position="11"/>
    </location>
    <ligand>
        <name>ATP</name>
        <dbReference type="ChEBI" id="CHEBI:30616"/>
    </ligand>
</feature>
<dbReference type="InterPro" id="IPR012006">
    <property type="entry name" value="CCA_bact"/>
</dbReference>
<feature type="binding site" evidence="12">
    <location>
        <position position="21"/>
    </location>
    <ligand>
        <name>Mg(2+)</name>
        <dbReference type="ChEBI" id="CHEBI:18420"/>
    </ligand>
</feature>
<dbReference type="InterPro" id="IPR003607">
    <property type="entry name" value="HD/PDEase_dom"/>
</dbReference>
<evidence type="ECO:0000256" key="10">
    <source>
        <dbReference type="ARBA" id="ARBA00022842"/>
    </source>
</evidence>
<dbReference type="PANTHER" id="PTHR47545:SF1">
    <property type="entry name" value="MULTIFUNCTIONAL CCA PROTEIN"/>
    <property type="match status" value="1"/>
</dbReference>
<dbReference type="GO" id="GO:0016791">
    <property type="term" value="F:phosphatase activity"/>
    <property type="evidence" value="ECO:0007669"/>
    <property type="project" value="UniProtKB-UniRule"/>
</dbReference>
<dbReference type="Gene3D" id="3.30.460.10">
    <property type="entry name" value="Beta Polymerase, domain 2"/>
    <property type="match status" value="1"/>
</dbReference>
<keyword evidence="9 12" id="KW-0067">ATP-binding</keyword>
<feature type="binding site" evidence="12">
    <location>
        <position position="8"/>
    </location>
    <ligand>
        <name>ATP</name>
        <dbReference type="ChEBI" id="CHEBI:30616"/>
    </ligand>
</feature>
<evidence type="ECO:0000256" key="8">
    <source>
        <dbReference type="ARBA" id="ARBA00022801"/>
    </source>
</evidence>
<dbReference type="GO" id="GO:0004112">
    <property type="term" value="F:cyclic-nucleotide phosphodiesterase activity"/>
    <property type="evidence" value="ECO:0007669"/>
    <property type="project" value="UniProtKB-UniRule"/>
</dbReference>
<feature type="domain" description="HD" evidence="13">
    <location>
        <begin position="228"/>
        <end position="329"/>
    </location>
</feature>
<dbReference type="RefSeq" id="WP_015260350.1">
    <property type="nucleotide sequence ID" value="NC_019902.2"/>
</dbReference>
<dbReference type="PIRSF" id="PIRSF000813">
    <property type="entry name" value="CCA_bact"/>
    <property type="match status" value="1"/>
</dbReference>
<dbReference type="GO" id="GO:0001680">
    <property type="term" value="P:tRNA 3'-terminal CCA addition"/>
    <property type="evidence" value="ECO:0007669"/>
    <property type="project" value="UniProtKB-UniRule"/>
</dbReference>
<dbReference type="GO" id="GO:0000287">
    <property type="term" value="F:magnesium ion binding"/>
    <property type="evidence" value="ECO:0007669"/>
    <property type="project" value="UniProtKB-UniRule"/>
</dbReference>
<dbReference type="OrthoDB" id="9805698at2"/>
<accession>L0E1Y7</accession>
<comment type="function">
    <text evidence="12">Catalyzes the addition and repair of the essential 3'-terminal CCA sequence in tRNAs without using a nucleic acid template. Adds these three nucleotides in the order of C, C, and A to the tRNA nucleotide-73, using CTP and ATP as substrates and producing inorganic pyrophosphate. tRNA 3'-terminal CCA addition is required both for tRNA processing and repair. Also involved in tRNA surveillance by mediating tandem CCA addition to generate a CCACCA at the 3' terminus of unstable tRNAs. While stable tRNAs receive only 3'-terminal CCA, unstable tRNAs are marked with CCACCA and rapidly degraded.</text>
</comment>
<keyword evidence="3 12" id="KW-0819">tRNA processing</keyword>
<feature type="binding site" evidence="12">
    <location>
        <position position="140"/>
    </location>
    <ligand>
        <name>ATP</name>
        <dbReference type="ChEBI" id="CHEBI:30616"/>
    </ligand>
</feature>
<keyword evidence="7 12" id="KW-0692">RNA repair</keyword>
<comment type="catalytic activity">
    <reaction evidence="12">
        <text>a tRNA precursor + 2 CTP + ATP = a tRNA with a 3' CCA end + 3 diphosphate</text>
        <dbReference type="Rhea" id="RHEA:14433"/>
        <dbReference type="Rhea" id="RHEA-COMP:10465"/>
        <dbReference type="Rhea" id="RHEA-COMP:10468"/>
        <dbReference type="ChEBI" id="CHEBI:30616"/>
        <dbReference type="ChEBI" id="CHEBI:33019"/>
        <dbReference type="ChEBI" id="CHEBI:37563"/>
        <dbReference type="ChEBI" id="CHEBI:74896"/>
        <dbReference type="ChEBI" id="CHEBI:83071"/>
        <dbReference type="EC" id="2.7.7.72"/>
    </reaction>
</comment>
<evidence type="ECO:0000256" key="12">
    <source>
        <dbReference type="HAMAP-Rule" id="MF_01261"/>
    </source>
</evidence>
<evidence type="ECO:0000256" key="1">
    <source>
        <dbReference type="ARBA" id="ARBA00022596"/>
    </source>
</evidence>
<evidence type="ECO:0000256" key="4">
    <source>
        <dbReference type="ARBA" id="ARBA00022695"/>
    </source>
</evidence>
<dbReference type="SUPFAM" id="SSF81891">
    <property type="entry name" value="Poly A polymerase C-terminal region-like"/>
    <property type="match status" value="1"/>
</dbReference>
<keyword evidence="4 12" id="KW-0548">Nucleotidyltransferase</keyword>
<feature type="binding site" evidence="12">
    <location>
        <position position="91"/>
    </location>
    <ligand>
        <name>ATP</name>
        <dbReference type="ChEBI" id="CHEBI:30616"/>
    </ligand>
</feature>
<feature type="binding site" evidence="12">
    <location>
        <position position="137"/>
    </location>
    <ligand>
        <name>CTP</name>
        <dbReference type="ChEBI" id="CHEBI:37563"/>
    </ligand>
</feature>
<dbReference type="GO" id="GO:0005524">
    <property type="term" value="F:ATP binding"/>
    <property type="evidence" value="ECO:0007669"/>
    <property type="project" value="UniProtKB-UniRule"/>
</dbReference>
<evidence type="ECO:0000259" key="13">
    <source>
        <dbReference type="PROSITE" id="PS51831"/>
    </source>
</evidence>
<dbReference type="GO" id="GO:0004810">
    <property type="term" value="F:CCA tRNA nucleotidyltransferase activity"/>
    <property type="evidence" value="ECO:0007669"/>
    <property type="project" value="UniProtKB-UniRule"/>
</dbReference>
<reference evidence="14" key="1">
    <citation type="submission" date="2015-12" db="EMBL/GenBank/DDBJ databases">
        <authorList>
            <person name="Tikhonova T.V."/>
            <person name="Pavlov A.R."/>
            <person name="Beletsky A.V."/>
            <person name="Mardanov A.V."/>
            <person name="Sorokin D.Y."/>
            <person name="Ravin N.V."/>
            <person name="Popov V.O."/>
        </authorList>
    </citation>
    <scope>NUCLEOTIDE SEQUENCE</scope>
    <source>
        <strain evidence="14">DSM 14787</strain>
    </source>
</reference>
<comment type="domain">
    <text evidence="12">Comprises two domains: an N-terminal domain containing the nucleotidyltransferase activity and a C-terminal HD domain associated with both phosphodiesterase and phosphatase activities.</text>
</comment>
<dbReference type="Proteomes" id="UP000010809">
    <property type="component" value="Chromosome"/>
</dbReference>
<dbReference type="InterPro" id="IPR006674">
    <property type="entry name" value="HD_domain"/>
</dbReference>
<dbReference type="GO" id="GO:0042245">
    <property type="term" value="P:RNA repair"/>
    <property type="evidence" value="ECO:0007669"/>
    <property type="project" value="UniProtKB-KW"/>
</dbReference>